<evidence type="ECO:0000313" key="3">
    <source>
        <dbReference type="Proteomes" id="UP000636661"/>
    </source>
</evidence>
<comment type="caution">
    <text evidence="2">The sequence shown here is derived from an EMBL/GenBank/DDBJ whole genome shotgun (WGS) entry which is preliminary data.</text>
</comment>
<accession>A0A918HTU3</accession>
<feature type="compositionally biased region" description="Basic and acidic residues" evidence="1">
    <location>
        <begin position="1"/>
        <end position="12"/>
    </location>
</feature>
<reference evidence="2" key="1">
    <citation type="journal article" date="2014" name="Int. J. Syst. Evol. Microbiol.">
        <title>Complete genome sequence of Corynebacterium casei LMG S-19264T (=DSM 44701T), isolated from a smear-ripened cheese.</title>
        <authorList>
            <consortium name="US DOE Joint Genome Institute (JGI-PGF)"/>
            <person name="Walter F."/>
            <person name="Albersmeier A."/>
            <person name="Kalinowski J."/>
            <person name="Ruckert C."/>
        </authorList>
    </citation>
    <scope>NUCLEOTIDE SEQUENCE</scope>
    <source>
        <strain evidence="2">JCM 4391</strain>
    </source>
</reference>
<dbReference type="Proteomes" id="UP000636661">
    <property type="component" value="Unassembled WGS sequence"/>
</dbReference>
<evidence type="ECO:0000256" key="1">
    <source>
        <dbReference type="SAM" id="MobiDB-lite"/>
    </source>
</evidence>
<dbReference type="EMBL" id="BMTP01000003">
    <property type="protein sequence ID" value="GGU27062.1"/>
    <property type="molecule type" value="Genomic_DNA"/>
</dbReference>
<proteinExistence type="predicted"/>
<keyword evidence="3" id="KW-1185">Reference proteome</keyword>
<sequence length="55" mass="5831">MDSLTLKDEHPPPRVPAPGPAARLNSPPRSAQPVPESTQGVAPARSHALRDVLFP</sequence>
<name>A0A918HTU3_9ACTN</name>
<evidence type="ECO:0000313" key="2">
    <source>
        <dbReference type="EMBL" id="GGU27062.1"/>
    </source>
</evidence>
<dbReference type="AlphaFoldDB" id="A0A918HTU3"/>
<gene>
    <name evidence="2" type="ORF">GCM10010274_12050</name>
</gene>
<protein>
    <submittedName>
        <fullName evidence="2">Uncharacterized protein</fullName>
    </submittedName>
</protein>
<reference evidence="2" key="2">
    <citation type="submission" date="2020-09" db="EMBL/GenBank/DDBJ databases">
        <authorList>
            <person name="Sun Q."/>
            <person name="Ohkuma M."/>
        </authorList>
    </citation>
    <scope>NUCLEOTIDE SEQUENCE</scope>
    <source>
        <strain evidence="2">JCM 4391</strain>
    </source>
</reference>
<feature type="region of interest" description="Disordered" evidence="1">
    <location>
        <begin position="1"/>
        <end position="55"/>
    </location>
</feature>
<organism evidence="2 3">
    <name type="scientific">Streptomyces lavendofoliae</name>
    <dbReference type="NCBI Taxonomy" id="67314"/>
    <lineage>
        <taxon>Bacteria</taxon>
        <taxon>Bacillati</taxon>
        <taxon>Actinomycetota</taxon>
        <taxon>Actinomycetes</taxon>
        <taxon>Kitasatosporales</taxon>
        <taxon>Streptomycetaceae</taxon>
        <taxon>Streptomyces</taxon>
    </lineage>
</organism>